<accession>A0A7J9SLS4</accession>
<protein>
    <submittedName>
        <fullName evidence="1">Uncharacterized protein</fullName>
    </submittedName>
</protein>
<name>A0A7J9SLS4_9EURY</name>
<dbReference type="Pfam" id="PF20127">
    <property type="entry name" value="DUF6517"/>
    <property type="match status" value="1"/>
</dbReference>
<evidence type="ECO:0000313" key="2">
    <source>
        <dbReference type="Proteomes" id="UP000546257"/>
    </source>
</evidence>
<evidence type="ECO:0000313" key="1">
    <source>
        <dbReference type="EMBL" id="MBB6645971.1"/>
    </source>
</evidence>
<proteinExistence type="predicted"/>
<sequence length="184" mass="20278">MSAAVPPPEVDVPESWRLVSEETATPFDVRVVTIKAATRIYEDADLRERLAAATGTETTWRFVFASRVRIRPAQPASRALTELVSDRASSAFVDVLEARGFSAVDRADTHRFAVGGDDVEATRYRARVSLDDRDLPVEAYFAAWPADEEYLLGGGAYPLSLPAGEPFDRGAAREELFGMLRSIR</sequence>
<dbReference type="RefSeq" id="WP_185192328.1">
    <property type="nucleotide sequence ID" value="NZ_JACKXD010000002.1"/>
</dbReference>
<gene>
    <name evidence="1" type="ORF">H5V44_06670</name>
</gene>
<keyword evidence="2" id="KW-1185">Reference proteome</keyword>
<dbReference type="Proteomes" id="UP000546257">
    <property type="component" value="Unassembled WGS sequence"/>
</dbReference>
<dbReference type="AlphaFoldDB" id="A0A7J9SLS4"/>
<reference evidence="1 2" key="1">
    <citation type="submission" date="2020-08" db="EMBL/GenBank/DDBJ databases">
        <authorList>
            <person name="Seo M.-J."/>
        </authorList>
    </citation>
    <scope>NUCLEOTIDE SEQUENCE [LARGE SCALE GENOMIC DNA]</scope>
    <source>
        <strain evidence="1 2">MBLA0160</strain>
    </source>
</reference>
<dbReference type="EMBL" id="JACKXD010000002">
    <property type="protein sequence ID" value="MBB6645971.1"/>
    <property type="molecule type" value="Genomic_DNA"/>
</dbReference>
<organism evidence="1 2">
    <name type="scientific">Halobellus ruber</name>
    <dbReference type="NCBI Taxonomy" id="2761102"/>
    <lineage>
        <taxon>Archaea</taxon>
        <taxon>Methanobacteriati</taxon>
        <taxon>Methanobacteriota</taxon>
        <taxon>Stenosarchaea group</taxon>
        <taxon>Halobacteria</taxon>
        <taxon>Halobacteriales</taxon>
        <taxon>Haloferacaceae</taxon>
        <taxon>Halobellus</taxon>
    </lineage>
</organism>
<dbReference type="InterPro" id="IPR045396">
    <property type="entry name" value="DUF6517"/>
</dbReference>
<comment type="caution">
    <text evidence="1">The sequence shown here is derived from an EMBL/GenBank/DDBJ whole genome shotgun (WGS) entry which is preliminary data.</text>
</comment>